<evidence type="ECO:0000256" key="2">
    <source>
        <dbReference type="ARBA" id="ARBA00011984"/>
    </source>
</evidence>
<comment type="similarity">
    <text evidence="1">Belongs to the small GTPase superfamily. Ras family.</text>
</comment>
<evidence type="ECO:0000256" key="5">
    <source>
        <dbReference type="ARBA" id="ARBA00048098"/>
    </source>
</evidence>
<evidence type="ECO:0000313" key="6">
    <source>
        <dbReference type="EMBL" id="CAB3265525.1"/>
    </source>
</evidence>
<keyword evidence="3" id="KW-0547">Nucleotide-binding</keyword>
<dbReference type="InterPro" id="IPR001806">
    <property type="entry name" value="Small_GTPase"/>
</dbReference>
<dbReference type="PRINTS" id="PR00449">
    <property type="entry name" value="RASTRNSFRMNG"/>
</dbReference>
<dbReference type="PROSITE" id="PS51419">
    <property type="entry name" value="RAB"/>
    <property type="match status" value="1"/>
</dbReference>
<dbReference type="PROSITE" id="PS51421">
    <property type="entry name" value="RAS"/>
    <property type="match status" value="1"/>
</dbReference>
<organism evidence="6">
    <name type="scientific">Phallusia mammillata</name>
    <dbReference type="NCBI Taxonomy" id="59560"/>
    <lineage>
        <taxon>Eukaryota</taxon>
        <taxon>Metazoa</taxon>
        <taxon>Chordata</taxon>
        <taxon>Tunicata</taxon>
        <taxon>Ascidiacea</taxon>
        <taxon>Phlebobranchia</taxon>
        <taxon>Ascidiidae</taxon>
        <taxon>Phallusia</taxon>
    </lineage>
</organism>
<dbReference type="PANTHER" id="PTHR45704">
    <property type="entry name" value="RAS-LIKE FAMILY MEMBER 11"/>
    <property type="match status" value="1"/>
</dbReference>
<dbReference type="Gene3D" id="3.40.50.300">
    <property type="entry name" value="P-loop containing nucleotide triphosphate hydrolases"/>
    <property type="match status" value="1"/>
</dbReference>
<dbReference type="EC" id="3.6.5.2" evidence="2"/>
<comment type="catalytic activity">
    <reaction evidence="5">
        <text>GTP + H2O = GDP + phosphate + H(+)</text>
        <dbReference type="Rhea" id="RHEA:19669"/>
        <dbReference type="ChEBI" id="CHEBI:15377"/>
        <dbReference type="ChEBI" id="CHEBI:15378"/>
        <dbReference type="ChEBI" id="CHEBI:37565"/>
        <dbReference type="ChEBI" id="CHEBI:43474"/>
        <dbReference type="ChEBI" id="CHEBI:58189"/>
        <dbReference type="EC" id="3.6.5.2"/>
    </reaction>
</comment>
<dbReference type="InterPro" id="IPR027417">
    <property type="entry name" value="P-loop_NTPase"/>
</dbReference>
<proteinExistence type="evidence at transcript level"/>
<evidence type="ECO:0000256" key="4">
    <source>
        <dbReference type="ARBA" id="ARBA00022801"/>
    </source>
</evidence>
<dbReference type="SMART" id="SM00175">
    <property type="entry name" value="RAB"/>
    <property type="match status" value="1"/>
</dbReference>
<dbReference type="InterPro" id="IPR051065">
    <property type="entry name" value="Ras-related_GTPase"/>
</dbReference>
<dbReference type="GO" id="GO:0003925">
    <property type="term" value="F:G protein activity"/>
    <property type="evidence" value="ECO:0007669"/>
    <property type="project" value="UniProtKB-EC"/>
</dbReference>
<dbReference type="SMART" id="SM00173">
    <property type="entry name" value="RAS"/>
    <property type="match status" value="1"/>
</dbReference>
<accession>A0A6F9DRJ5</accession>
<dbReference type="AlphaFoldDB" id="A0A6F9DRJ5"/>
<sequence length="286" mass="32011">MVNYKRRGTVHGSLAEISANRVYSTRLAIKSNKSEDQSDGKNVQALKFPCIAMLRKSMQNLKISVDHLQKNKLSLVKPKSKSLNVLVLGAKNVGKSALIVRFLTRRFIGDYMSGEDQRYEHTATHLKNHVNVVFLDTSDSESNVGSDNVVDEKKLAWADGIIVVYDVGNLLTFEYAQGVIKALCKKSSENSDSASLPLTRRNETVYSQKIYKNFRNKPLLLIGNKADLWHNRRVTVLEGQSIACKYHDILDYEELSAAEGYDAVQKCINGLLTKVTKSKNGRSLSL</sequence>
<keyword evidence="4" id="KW-0378">Hydrolase</keyword>
<evidence type="ECO:0000256" key="1">
    <source>
        <dbReference type="ARBA" id="ARBA00008344"/>
    </source>
</evidence>
<dbReference type="SUPFAM" id="SSF52540">
    <property type="entry name" value="P-loop containing nucleoside triphosphate hydrolases"/>
    <property type="match status" value="1"/>
</dbReference>
<dbReference type="Pfam" id="PF00071">
    <property type="entry name" value="Ras"/>
    <property type="match status" value="2"/>
</dbReference>
<dbReference type="EMBL" id="LR789663">
    <property type="protein sequence ID" value="CAB3265525.1"/>
    <property type="molecule type" value="mRNA"/>
</dbReference>
<name>A0A6F9DRJ5_9ASCI</name>
<protein>
    <recommendedName>
        <fullName evidence="2">small monomeric GTPase</fullName>
        <ecNumber evidence="2">3.6.5.2</ecNumber>
    </recommendedName>
</protein>
<gene>
    <name evidence="6" type="primary">Rergl-001</name>
</gene>
<reference evidence="6" key="1">
    <citation type="submission" date="2020-04" db="EMBL/GenBank/DDBJ databases">
        <authorList>
            <person name="Neveu A P."/>
        </authorList>
    </citation>
    <scope>NUCLEOTIDE SEQUENCE</scope>
    <source>
        <tissue evidence="6">Whole embryo</tissue>
    </source>
</reference>
<evidence type="ECO:0000256" key="3">
    <source>
        <dbReference type="ARBA" id="ARBA00022741"/>
    </source>
</evidence>
<dbReference type="GO" id="GO:0005525">
    <property type="term" value="F:GTP binding"/>
    <property type="evidence" value="ECO:0007669"/>
    <property type="project" value="InterPro"/>
</dbReference>